<dbReference type="EMBL" id="VDEP01000380">
    <property type="protein sequence ID" value="KAA1091940.1"/>
    <property type="molecule type" value="Genomic_DNA"/>
</dbReference>
<dbReference type="Proteomes" id="UP000325313">
    <property type="component" value="Unassembled WGS sequence"/>
</dbReference>
<gene>
    <name evidence="2" type="ORF">PGTUg99_017407</name>
</gene>
<name>A0A5B0NV29_PUCGR</name>
<proteinExistence type="predicted"/>
<evidence type="ECO:0000313" key="3">
    <source>
        <dbReference type="Proteomes" id="UP000325313"/>
    </source>
</evidence>
<accession>A0A5B0NV29</accession>
<sequence length="106" mass="11160">MKLSKIIVTLGLLQGYHSIQQAGDAALHTQRVAETLVPGNASNPDVLSDSLPGPARPTDFRPSQTDPHAETIADQSKPHFFPSAISVSLSSTSLPVNCRTSASRPG</sequence>
<evidence type="ECO:0000313" key="2">
    <source>
        <dbReference type="EMBL" id="KAA1091940.1"/>
    </source>
</evidence>
<dbReference type="AlphaFoldDB" id="A0A5B0NV29"/>
<reference evidence="2 3" key="1">
    <citation type="submission" date="2019-05" db="EMBL/GenBank/DDBJ databases">
        <title>Emergence of the Ug99 lineage of the wheat stem rust pathogen through somatic hybridization.</title>
        <authorList>
            <person name="Li F."/>
            <person name="Upadhyaya N.M."/>
            <person name="Sperschneider J."/>
            <person name="Matny O."/>
            <person name="Nguyen-Phuc H."/>
            <person name="Mago R."/>
            <person name="Raley C."/>
            <person name="Miller M.E."/>
            <person name="Silverstein K.A.T."/>
            <person name="Henningsen E."/>
            <person name="Hirsch C.D."/>
            <person name="Visser B."/>
            <person name="Pretorius Z.A."/>
            <person name="Steffenson B.J."/>
            <person name="Schwessinger B."/>
            <person name="Dodds P.N."/>
            <person name="Figueroa M."/>
        </authorList>
    </citation>
    <scope>NUCLEOTIDE SEQUENCE [LARGE SCALE GENOMIC DNA]</scope>
    <source>
        <strain evidence="2 3">Ug99</strain>
    </source>
</reference>
<protein>
    <submittedName>
        <fullName evidence="2">Uncharacterized protein</fullName>
    </submittedName>
</protein>
<evidence type="ECO:0000256" key="1">
    <source>
        <dbReference type="SAM" id="MobiDB-lite"/>
    </source>
</evidence>
<comment type="caution">
    <text evidence="2">The sequence shown here is derived from an EMBL/GenBank/DDBJ whole genome shotgun (WGS) entry which is preliminary data.</text>
</comment>
<feature type="region of interest" description="Disordered" evidence="1">
    <location>
        <begin position="36"/>
        <end position="77"/>
    </location>
</feature>
<organism evidence="2 3">
    <name type="scientific">Puccinia graminis f. sp. tritici</name>
    <dbReference type="NCBI Taxonomy" id="56615"/>
    <lineage>
        <taxon>Eukaryota</taxon>
        <taxon>Fungi</taxon>
        <taxon>Dikarya</taxon>
        <taxon>Basidiomycota</taxon>
        <taxon>Pucciniomycotina</taxon>
        <taxon>Pucciniomycetes</taxon>
        <taxon>Pucciniales</taxon>
        <taxon>Pucciniaceae</taxon>
        <taxon>Puccinia</taxon>
    </lineage>
</organism>